<name>A0A3C1KPN6_9GAMM</name>
<dbReference type="CDD" id="cd00531">
    <property type="entry name" value="NTF2_like"/>
    <property type="match status" value="1"/>
</dbReference>
<dbReference type="Proteomes" id="UP000259273">
    <property type="component" value="Unassembled WGS sequence"/>
</dbReference>
<dbReference type="AlphaFoldDB" id="A0A3C1KPN6"/>
<gene>
    <name evidence="2" type="ORF">DCP75_12255</name>
</gene>
<feature type="domain" description="SnoaL-like" evidence="1">
    <location>
        <begin position="1"/>
        <end position="125"/>
    </location>
</feature>
<evidence type="ECO:0000259" key="1">
    <source>
        <dbReference type="Pfam" id="PF13577"/>
    </source>
</evidence>
<accession>A0A3C1KPN6</accession>
<proteinExistence type="predicted"/>
<dbReference type="InterPro" id="IPR032710">
    <property type="entry name" value="NTF2-like_dom_sf"/>
</dbReference>
<dbReference type="EMBL" id="DMND01000168">
    <property type="protein sequence ID" value="HAN28468.1"/>
    <property type="molecule type" value="Genomic_DNA"/>
</dbReference>
<dbReference type="Pfam" id="PF13577">
    <property type="entry name" value="SnoaL_4"/>
    <property type="match status" value="1"/>
</dbReference>
<dbReference type="InterPro" id="IPR037401">
    <property type="entry name" value="SnoaL-like"/>
</dbReference>
<dbReference type="STRING" id="1121937.GCA_000423125_02601"/>
<evidence type="ECO:0000313" key="3">
    <source>
        <dbReference type="Proteomes" id="UP000259273"/>
    </source>
</evidence>
<feature type="non-terminal residue" evidence="2">
    <location>
        <position position="1"/>
    </location>
</feature>
<dbReference type="SUPFAM" id="SSF54427">
    <property type="entry name" value="NTF2-like"/>
    <property type="match status" value="1"/>
</dbReference>
<sequence length="157" mass="17532">QALLDKQAICELKYRYLNACDDKAPERVTACFAPGPVEINFGHIGQFANREDFVAVFVELGCHEHIVDMHHAQNPLVEITGPDSARGRVGLRFHSINTQDKTTVQLSGFYEDEYRRIDGDWLISASTFNVCSAFITDYSSGNDTVVWAGNHMPPQPS</sequence>
<reference evidence="2 3" key="1">
    <citation type="journal article" date="2018" name="Nat. Biotechnol.">
        <title>A standardized bacterial taxonomy based on genome phylogeny substantially revises the tree of life.</title>
        <authorList>
            <person name="Parks D.H."/>
            <person name="Chuvochina M."/>
            <person name="Waite D.W."/>
            <person name="Rinke C."/>
            <person name="Skarshewski A."/>
            <person name="Chaumeil P.A."/>
            <person name="Hugenholtz P."/>
        </authorList>
    </citation>
    <scope>NUCLEOTIDE SEQUENCE [LARGE SCALE GENOMIC DNA]</scope>
    <source>
        <strain evidence="2">UBA9158</strain>
    </source>
</reference>
<evidence type="ECO:0000313" key="2">
    <source>
        <dbReference type="EMBL" id="HAN28468.1"/>
    </source>
</evidence>
<dbReference type="Gene3D" id="3.10.450.50">
    <property type="match status" value="1"/>
</dbReference>
<comment type="caution">
    <text evidence="2">The sequence shown here is derived from an EMBL/GenBank/DDBJ whole genome shotgun (WGS) entry which is preliminary data.</text>
</comment>
<organism evidence="2 3">
    <name type="scientific">Haliea salexigens</name>
    <dbReference type="NCBI Taxonomy" id="287487"/>
    <lineage>
        <taxon>Bacteria</taxon>
        <taxon>Pseudomonadati</taxon>
        <taxon>Pseudomonadota</taxon>
        <taxon>Gammaproteobacteria</taxon>
        <taxon>Cellvibrionales</taxon>
        <taxon>Halieaceae</taxon>
        <taxon>Haliea</taxon>
    </lineage>
</organism>
<protein>
    <submittedName>
        <fullName evidence="2">Nuclear transport factor 2 family protein</fullName>
    </submittedName>
</protein>